<feature type="compositionally biased region" description="Low complexity" evidence="1">
    <location>
        <begin position="13"/>
        <end position="25"/>
    </location>
</feature>
<dbReference type="AlphaFoldDB" id="A0AAV2JV17"/>
<dbReference type="Proteomes" id="UP001497482">
    <property type="component" value="Chromosome 14"/>
</dbReference>
<protein>
    <submittedName>
        <fullName evidence="2">Uncharacterized protein</fullName>
    </submittedName>
</protein>
<organism evidence="2 3">
    <name type="scientific">Knipowitschia caucasica</name>
    <name type="common">Caucasian dwarf goby</name>
    <name type="synonym">Pomatoschistus caucasicus</name>
    <dbReference type="NCBI Taxonomy" id="637954"/>
    <lineage>
        <taxon>Eukaryota</taxon>
        <taxon>Metazoa</taxon>
        <taxon>Chordata</taxon>
        <taxon>Craniata</taxon>
        <taxon>Vertebrata</taxon>
        <taxon>Euteleostomi</taxon>
        <taxon>Actinopterygii</taxon>
        <taxon>Neopterygii</taxon>
        <taxon>Teleostei</taxon>
        <taxon>Neoteleostei</taxon>
        <taxon>Acanthomorphata</taxon>
        <taxon>Gobiaria</taxon>
        <taxon>Gobiiformes</taxon>
        <taxon>Gobioidei</taxon>
        <taxon>Gobiidae</taxon>
        <taxon>Gobiinae</taxon>
        <taxon>Knipowitschia</taxon>
    </lineage>
</organism>
<evidence type="ECO:0000313" key="3">
    <source>
        <dbReference type="Proteomes" id="UP001497482"/>
    </source>
</evidence>
<accession>A0AAV2JV17</accession>
<evidence type="ECO:0000313" key="2">
    <source>
        <dbReference type="EMBL" id="CAL1580461.1"/>
    </source>
</evidence>
<feature type="compositionally biased region" description="Basic and acidic residues" evidence="1">
    <location>
        <begin position="30"/>
        <end position="44"/>
    </location>
</feature>
<feature type="region of interest" description="Disordered" evidence="1">
    <location>
        <begin position="1"/>
        <end position="76"/>
    </location>
</feature>
<sequence>MRTAPTAPVQTGRMQQQAATRRAAANPQKEPAKEESGKDPRTTARDPQQVQQRGGGADHTQQDRGQQGHVRVSVSRRKRFLQNDSLQGFEKAVKWEFLRF</sequence>
<name>A0AAV2JV17_KNICA</name>
<keyword evidence="3" id="KW-1185">Reference proteome</keyword>
<evidence type="ECO:0000256" key="1">
    <source>
        <dbReference type="SAM" id="MobiDB-lite"/>
    </source>
</evidence>
<dbReference type="EMBL" id="OZ035836">
    <property type="protein sequence ID" value="CAL1580461.1"/>
    <property type="molecule type" value="Genomic_DNA"/>
</dbReference>
<gene>
    <name evidence="2" type="ORF">KC01_LOCUS11300</name>
</gene>
<reference evidence="2 3" key="1">
    <citation type="submission" date="2024-04" db="EMBL/GenBank/DDBJ databases">
        <authorList>
            <person name="Waldvogel A.-M."/>
            <person name="Schoenle A."/>
        </authorList>
    </citation>
    <scope>NUCLEOTIDE SEQUENCE [LARGE SCALE GENOMIC DNA]</scope>
</reference>
<proteinExistence type="predicted"/>